<dbReference type="SMART" id="SM00448">
    <property type="entry name" value="REC"/>
    <property type="match status" value="1"/>
</dbReference>
<organism evidence="10 11">
    <name type="scientific">Deinococcus cellulosilyticus (strain DSM 18568 / NBRC 106333 / KACC 11606 / 5516J-15)</name>
    <dbReference type="NCBI Taxonomy" id="1223518"/>
    <lineage>
        <taxon>Bacteria</taxon>
        <taxon>Thermotogati</taxon>
        <taxon>Deinococcota</taxon>
        <taxon>Deinococci</taxon>
        <taxon>Deinococcales</taxon>
        <taxon>Deinococcaceae</taxon>
        <taxon>Deinococcus</taxon>
    </lineage>
</organism>
<evidence type="ECO:0000256" key="5">
    <source>
        <dbReference type="ARBA" id="ARBA00023163"/>
    </source>
</evidence>
<sequence>MSHILVVDDDARMRMMLRRGLEFEGHLVLEAETGSEALNLLRTRNILLVILDITMPDLSGLEVLKKVRSSSEHIPVILLTAKDHPDDHVYGLESGADDYITKPFYFDVLLARVRLILKRFQPDTKQELRHADLHLDLQRHQVTRSGRILGLSPLEFRLLQCFMENPERVFTKPMLLDRVWGMDYFGDVNVVEVAISALRQKLEEGGASRLIHTIRGAGYILRED</sequence>
<dbReference type="CDD" id="cd00383">
    <property type="entry name" value="trans_reg_C"/>
    <property type="match status" value="1"/>
</dbReference>
<dbReference type="SUPFAM" id="SSF52172">
    <property type="entry name" value="CheY-like"/>
    <property type="match status" value="1"/>
</dbReference>
<evidence type="ECO:0000256" key="7">
    <source>
        <dbReference type="PROSITE-ProRule" id="PRU01091"/>
    </source>
</evidence>
<dbReference type="GO" id="GO:0032993">
    <property type="term" value="C:protein-DNA complex"/>
    <property type="evidence" value="ECO:0007669"/>
    <property type="project" value="TreeGrafter"/>
</dbReference>
<dbReference type="Proteomes" id="UP000321306">
    <property type="component" value="Unassembled WGS sequence"/>
</dbReference>
<keyword evidence="4 7" id="KW-0238">DNA-binding</keyword>
<dbReference type="FunFam" id="3.40.50.2300:FF:000001">
    <property type="entry name" value="DNA-binding response regulator PhoB"/>
    <property type="match status" value="1"/>
</dbReference>
<evidence type="ECO:0000313" key="11">
    <source>
        <dbReference type="Proteomes" id="UP000321306"/>
    </source>
</evidence>
<dbReference type="GO" id="GO:0005829">
    <property type="term" value="C:cytosol"/>
    <property type="evidence" value="ECO:0007669"/>
    <property type="project" value="TreeGrafter"/>
</dbReference>
<dbReference type="SMART" id="SM00862">
    <property type="entry name" value="Trans_reg_C"/>
    <property type="match status" value="1"/>
</dbReference>
<dbReference type="CDD" id="cd17574">
    <property type="entry name" value="REC_OmpR"/>
    <property type="match status" value="1"/>
</dbReference>
<dbReference type="GO" id="GO:0000976">
    <property type="term" value="F:transcription cis-regulatory region binding"/>
    <property type="evidence" value="ECO:0007669"/>
    <property type="project" value="TreeGrafter"/>
</dbReference>
<keyword evidence="11" id="KW-1185">Reference proteome</keyword>
<feature type="domain" description="Response regulatory" evidence="8">
    <location>
        <begin position="3"/>
        <end position="117"/>
    </location>
</feature>
<dbReference type="PROSITE" id="PS51755">
    <property type="entry name" value="OMPR_PHOB"/>
    <property type="match status" value="1"/>
</dbReference>
<dbReference type="PANTHER" id="PTHR48111">
    <property type="entry name" value="REGULATOR OF RPOS"/>
    <property type="match status" value="1"/>
</dbReference>
<dbReference type="Pfam" id="PF00486">
    <property type="entry name" value="Trans_reg_C"/>
    <property type="match status" value="1"/>
</dbReference>
<accession>A0A511MYF7</accession>
<dbReference type="PROSITE" id="PS50110">
    <property type="entry name" value="RESPONSE_REGULATORY"/>
    <property type="match status" value="1"/>
</dbReference>
<keyword evidence="1 6" id="KW-0597">Phosphoprotein</keyword>
<dbReference type="AlphaFoldDB" id="A0A511MYF7"/>
<dbReference type="Gene3D" id="6.10.250.690">
    <property type="match status" value="1"/>
</dbReference>
<dbReference type="Pfam" id="PF00072">
    <property type="entry name" value="Response_reg"/>
    <property type="match status" value="1"/>
</dbReference>
<dbReference type="InterPro" id="IPR001789">
    <property type="entry name" value="Sig_transdc_resp-reg_receiver"/>
</dbReference>
<dbReference type="InterPro" id="IPR039420">
    <property type="entry name" value="WalR-like"/>
</dbReference>
<gene>
    <name evidence="10" type="ORF">DC3_12380</name>
</gene>
<evidence type="ECO:0000259" key="9">
    <source>
        <dbReference type="PROSITE" id="PS51755"/>
    </source>
</evidence>
<dbReference type="Gene3D" id="1.10.10.10">
    <property type="entry name" value="Winged helix-like DNA-binding domain superfamily/Winged helix DNA-binding domain"/>
    <property type="match status" value="1"/>
</dbReference>
<proteinExistence type="predicted"/>
<protein>
    <submittedName>
        <fullName evidence="10">DNA-binding response regulator</fullName>
    </submittedName>
</protein>
<evidence type="ECO:0000256" key="1">
    <source>
        <dbReference type="ARBA" id="ARBA00022553"/>
    </source>
</evidence>
<evidence type="ECO:0000256" key="4">
    <source>
        <dbReference type="ARBA" id="ARBA00023125"/>
    </source>
</evidence>
<keyword evidence="2" id="KW-0902">Two-component regulatory system</keyword>
<feature type="DNA-binding region" description="OmpR/PhoB-type" evidence="7">
    <location>
        <begin position="125"/>
        <end position="223"/>
    </location>
</feature>
<dbReference type="Gene3D" id="3.40.50.2300">
    <property type="match status" value="1"/>
</dbReference>
<feature type="domain" description="OmpR/PhoB-type" evidence="9">
    <location>
        <begin position="125"/>
        <end position="223"/>
    </location>
</feature>
<evidence type="ECO:0000259" key="8">
    <source>
        <dbReference type="PROSITE" id="PS50110"/>
    </source>
</evidence>
<dbReference type="PANTHER" id="PTHR48111:SF22">
    <property type="entry name" value="REGULATOR OF RPOS"/>
    <property type="match status" value="1"/>
</dbReference>
<name>A0A511MYF7_DEIC1</name>
<dbReference type="OrthoDB" id="9802426at2"/>
<evidence type="ECO:0000256" key="2">
    <source>
        <dbReference type="ARBA" id="ARBA00023012"/>
    </source>
</evidence>
<comment type="caution">
    <text evidence="10">The sequence shown here is derived from an EMBL/GenBank/DDBJ whole genome shotgun (WGS) entry which is preliminary data.</text>
</comment>
<dbReference type="InterPro" id="IPR011006">
    <property type="entry name" value="CheY-like_superfamily"/>
</dbReference>
<reference evidence="10 11" key="1">
    <citation type="submission" date="2019-07" db="EMBL/GenBank/DDBJ databases">
        <title>Whole genome shotgun sequence of Deinococcus cellulosilyticus NBRC 106333.</title>
        <authorList>
            <person name="Hosoyama A."/>
            <person name="Uohara A."/>
            <person name="Ohji S."/>
            <person name="Ichikawa N."/>
        </authorList>
    </citation>
    <scope>NUCLEOTIDE SEQUENCE [LARGE SCALE GENOMIC DNA]</scope>
    <source>
        <strain evidence="10 11">NBRC 106333</strain>
    </source>
</reference>
<keyword evidence="3" id="KW-0805">Transcription regulation</keyword>
<dbReference type="GO" id="GO:0006355">
    <property type="term" value="P:regulation of DNA-templated transcription"/>
    <property type="evidence" value="ECO:0007669"/>
    <property type="project" value="InterPro"/>
</dbReference>
<evidence type="ECO:0000256" key="6">
    <source>
        <dbReference type="PROSITE-ProRule" id="PRU00169"/>
    </source>
</evidence>
<evidence type="ECO:0000256" key="3">
    <source>
        <dbReference type="ARBA" id="ARBA00023015"/>
    </source>
</evidence>
<dbReference type="GO" id="GO:0000156">
    <property type="term" value="F:phosphorelay response regulator activity"/>
    <property type="evidence" value="ECO:0007669"/>
    <property type="project" value="TreeGrafter"/>
</dbReference>
<feature type="modified residue" description="4-aspartylphosphate" evidence="6">
    <location>
        <position position="52"/>
    </location>
</feature>
<dbReference type="InterPro" id="IPR036388">
    <property type="entry name" value="WH-like_DNA-bd_sf"/>
</dbReference>
<dbReference type="FunFam" id="1.10.10.10:FF:000005">
    <property type="entry name" value="Two-component system response regulator"/>
    <property type="match status" value="1"/>
</dbReference>
<evidence type="ECO:0000313" key="10">
    <source>
        <dbReference type="EMBL" id="GEM45603.1"/>
    </source>
</evidence>
<dbReference type="RefSeq" id="WP_146883058.1">
    <property type="nucleotide sequence ID" value="NZ_BJXB01000004.1"/>
</dbReference>
<dbReference type="InterPro" id="IPR001867">
    <property type="entry name" value="OmpR/PhoB-type_DNA-bd"/>
</dbReference>
<dbReference type="EMBL" id="BJXB01000004">
    <property type="protein sequence ID" value="GEM45603.1"/>
    <property type="molecule type" value="Genomic_DNA"/>
</dbReference>
<keyword evidence="5" id="KW-0804">Transcription</keyword>